<dbReference type="Proteomes" id="UP000326877">
    <property type="component" value="Unassembled WGS sequence"/>
</dbReference>
<dbReference type="Gene3D" id="3.40.50.720">
    <property type="entry name" value="NAD(P)-binding Rossmann-like Domain"/>
    <property type="match status" value="3"/>
</dbReference>
<evidence type="ECO:0000256" key="2">
    <source>
        <dbReference type="ARBA" id="ARBA00023002"/>
    </source>
</evidence>
<dbReference type="GO" id="GO:0051287">
    <property type="term" value="F:NAD binding"/>
    <property type="evidence" value="ECO:0007669"/>
    <property type="project" value="InterPro"/>
</dbReference>
<dbReference type="InterPro" id="IPR036291">
    <property type="entry name" value="NAD(P)-bd_dom_sf"/>
</dbReference>
<name>A0A5N7BVR5_PETAA</name>
<evidence type="ECO:0000256" key="3">
    <source>
        <dbReference type="RuleBase" id="RU003719"/>
    </source>
</evidence>
<gene>
    <name evidence="7" type="ORF">BDV23DRAFT_175843</name>
</gene>
<dbReference type="Pfam" id="PF02826">
    <property type="entry name" value="2-Hacid_dh_C"/>
    <property type="match status" value="1"/>
</dbReference>
<feature type="region of interest" description="Disordered" evidence="4">
    <location>
        <begin position="230"/>
        <end position="250"/>
    </location>
</feature>
<dbReference type="GO" id="GO:0016618">
    <property type="term" value="F:hydroxypyruvate reductase [NAD(P)H] activity"/>
    <property type="evidence" value="ECO:0007669"/>
    <property type="project" value="TreeGrafter"/>
</dbReference>
<evidence type="ECO:0000259" key="5">
    <source>
        <dbReference type="Pfam" id="PF00389"/>
    </source>
</evidence>
<dbReference type="OrthoDB" id="9991913at2759"/>
<dbReference type="SUPFAM" id="SSF52283">
    <property type="entry name" value="Formate/glycerate dehydrogenase catalytic domain-like"/>
    <property type="match status" value="1"/>
</dbReference>
<dbReference type="InterPro" id="IPR050223">
    <property type="entry name" value="D-isomer_2-hydroxyacid_DH"/>
</dbReference>
<evidence type="ECO:0000313" key="7">
    <source>
        <dbReference type="EMBL" id="KAE8385932.1"/>
    </source>
</evidence>
<feature type="compositionally biased region" description="Polar residues" evidence="4">
    <location>
        <begin position="27"/>
        <end position="44"/>
    </location>
</feature>
<dbReference type="PANTHER" id="PTHR10996">
    <property type="entry name" value="2-HYDROXYACID DEHYDROGENASE-RELATED"/>
    <property type="match status" value="1"/>
</dbReference>
<accession>A0A5N7BVR5</accession>
<evidence type="ECO:0000259" key="6">
    <source>
        <dbReference type="Pfam" id="PF02826"/>
    </source>
</evidence>
<feature type="region of interest" description="Disordered" evidence="4">
    <location>
        <begin position="20"/>
        <end position="44"/>
    </location>
</feature>
<dbReference type="PROSITE" id="PS00671">
    <property type="entry name" value="D_2_HYDROXYACID_DH_3"/>
    <property type="match status" value="1"/>
</dbReference>
<dbReference type="GO" id="GO:0005829">
    <property type="term" value="C:cytosol"/>
    <property type="evidence" value="ECO:0007669"/>
    <property type="project" value="TreeGrafter"/>
</dbReference>
<dbReference type="InterPro" id="IPR029753">
    <property type="entry name" value="D-isomer_DH_CS"/>
</dbReference>
<feature type="domain" description="D-isomer specific 2-hydroxyacid dehydrogenase catalytic" evidence="5">
    <location>
        <begin position="71"/>
        <end position="161"/>
    </location>
</feature>
<sequence>MSLRNFKVLKRSKLLGEVNFNAEPSGPASNPITKPTNSPATGSNSYINCQSGTWDNVTALYRINSTLELGVLDRELINALPSTLKYICLNVAGYDGMNIDACTEREIWASKTPKVVAEATADVAMLLMFGTLENGKADTPLGRDSEGKGLGILGMADIGLTIAHRARAFGMSIVYHNRPRLLEDKEVKDDVVIINTARGSLLDEAAFVEALQAGKVASAGSDVFENEPVRMPRKKGKLLTPIPEQERSKF</sequence>
<protein>
    <recommendedName>
        <fullName evidence="8">D-isomer specific 2-hydroxyacid dehydrogenase NAD-binding domain-containing protein</fullName>
    </recommendedName>
</protein>
<keyword evidence="2 3" id="KW-0560">Oxidoreductase</keyword>
<dbReference type="GO" id="GO:0030267">
    <property type="term" value="F:glyoxylate reductase (NADPH) activity"/>
    <property type="evidence" value="ECO:0007669"/>
    <property type="project" value="TreeGrafter"/>
</dbReference>
<dbReference type="InterPro" id="IPR006140">
    <property type="entry name" value="D-isomer_DH_NAD-bd"/>
</dbReference>
<reference evidence="7" key="1">
    <citation type="submission" date="2019-04" db="EMBL/GenBank/DDBJ databases">
        <title>Friends and foes A comparative genomics studyof 23 Aspergillus species from section Flavi.</title>
        <authorList>
            <consortium name="DOE Joint Genome Institute"/>
            <person name="Kjaerbolling I."/>
            <person name="Vesth T."/>
            <person name="Frisvad J.C."/>
            <person name="Nybo J.L."/>
            <person name="Theobald S."/>
            <person name="Kildgaard S."/>
            <person name="Isbrandt T."/>
            <person name="Kuo A."/>
            <person name="Sato A."/>
            <person name="Lyhne E.K."/>
            <person name="Kogle M.E."/>
            <person name="Wiebenga A."/>
            <person name="Kun R.S."/>
            <person name="Lubbers R.J."/>
            <person name="Makela M.R."/>
            <person name="Barry K."/>
            <person name="Chovatia M."/>
            <person name="Clum A."/>
            <person name="Daum C."/>
            <person name="Haridas S."/>
            <person name="He G."/>
            <person name="LaButti K."/>
            <person name="Lipzen A."/>
            <person name="Mondo S."/>
            <person name="Riley R."/>
            <person name="Salamov A."/>
            <person name="Simmons B.A."/>
            <person name="Magnuson J.K."/>
            <person name="Henrissat B."/>
            <person name="Mortensen U.H."/>
            <person name="Larsen T.O."/>
            <person name="Devries R.P."/>
            <person name="Grigoriev I.V."/>
            <person name="Machida M."/>
            <person name="Baker S.E."/>
            <person name="Andersen M.R."/>
        </authorList>
    </citation>
    <scope>NUCLEOTIDE SEQUENCE [LARGE SCALE GENOMIC DNA]</scope>
    <source>
        <strain evidence="7">IBT 14317</strain>
    </source>
</reference>
<dbReference type="SUPFAM" id="SSF51735">
    <property type="entry name" value="NAD(P)-binding Rossmann-fold domains"/>
    <property type="match status" value="1"/>
</dbReference>
<dbReference type="PANTHER" id="PTHR10996:SF257">
    <property type="entry name" value="GLYOXYLATE REDUCTASE 1"/>
    <property type="match status" value="1"/>
</dbReference>
<comment type="similarity">
    <text evidence="1 3">Belongs to the D-isomer specific 2-hydroxyacid dehydrogenase family.</text>
</comment>
<evidence type="ECO:0008006" key="8">
    <source>
        <dbReference type="Google" id="ProtNLM"/>
    </source>
</evidence>
<dbReference type="InterPro" id="IPR006139">
    <property type="entry name" value="D-isomer_2_OHA_DH_cat_dom"/>
</dbReference>
<dbReference type="Pfam" id="PF00389">
    <property type="entry name" value="2-Hacid_dh"/>
    <property type="match status" value="1"/>
</dbReference>
<dbReference type="EMBL" id="ML735322">
    <property type="protein sequence ID" value="KAE8385932.1"/>
    <property type="molecule type" value="Genomic_DNA"/>
</dbReference>
<evidence type="ECO:0000256" key="1">
    <source>
        <dbReference type="ARBA" id="ARBA00005854"/>
    </source>
</evidence>
<proteinExistence type="inferred from homology"/>
<feature type="domain" description="D-isomer specific 2-hydroxyacid dehydrogenase NAD-binding" evidence="6">
    <location>
        <begin position="186"/>
        <end position="230"/>
    </location>
</feature>
<dbReference type="AlphaFoldDB" id="A0A5N7BVR5"/>
<evidence type="ECO:0000256" key="4">
    <source>
        <dbReference type="SAM" id="MobiDB-lite"/>
    </source>
</evidence>
<organism evidence="7">
    <name type="scientific">Petromyces alliaceus</name>
    <name type="common">Aspergillus alliaceus</name>
    <dbReference type="NCBI Taxonomy" id="209559"/>
    <lineage>
        <taxon>Eukaryota</taxon>
        <taxon>Fungi</taxon>
        <taxon>Dikarya</taxon>
        <taxon>Ascomycota</taxon>
        <taxon>Pezizomycotina</taxon>
        <taxon>Eurotiomycetes</taxon>
        <taxon>Eurotiomycetidae</taxon>
        <taxon>Eurotiales</taxon>
        <taxon>Aspergillaceae</taxon>
        <taxon>Aspergillus</taxon>
        <taxon>Aspergillus subgen. Circumdati</taxon>
    </lineage>
</organism>